<proteinExistence type="predicted"/>
<dbReference type="Proteomes" id="UP000507470">
    <property type="component" value="Unassembled WGS sequence"/>
</dbReference>
<gene>
    <name evidence="1" type="ORF">MCOR_3861</name>
</gene>
<name>A0A6J8A7U8_MYTCO</name>
<evidence type="ECO:0000313" key="2">
    <source>
        <dbReference type="Proteomes" id="UP000507470"/>
    </source>
</evidence>
<sequence length="334" mass="37660">MIDDADTFCLLLENLTRQDSGNYTSLAGNRIGNGSFETSLIVLCPPVFASDNKKLQYGELGKPMEISIKGYSTSAITCHYLNAIGRLSSLESIWNISSKIVLMSIHFHGVSISVNVIEVTFRLAILHHFQTFNVTVCNNVSSNNFNVEVKQIVGYSLEEKVLSSQDIAIMVLVMIIVIRVAGMGSSQCMWTPQTSIQYESKEQLLKIGIQPWRLQNNHLHHRTNDNSISEHLENGYEYPYTTLVVNNRTEDEHVYLRTRNSTAFENAVCGRSFELTEEDLLPDETKTHCYANKGQANVNLNDDGNDSKETDNNSDQTFIHLKNKAEYIIVLLKQ</sequence>
<keyword evidence="2" id="KW-1185">Reference proteome</keyword>
<accession>A0A6J8A7U8</accession>
<evidence type="ECO:0000313" key="1">
    <source>
        <dbReference type="EMBL" id="CAC5361918.1"/>
    </source>
</evidence>
<dbReference type="OrthoDB" id="6121848at2759"/>
<dbReference type="InterPro" id="IPR036179">
    <property type="entry name" value="Ig-like_dom_sf"/>
</dbReference>
<dbReference type="AlphaFoldDB" id="A0A6J8A7U8"/>
<organism evidence="1 2">
    <name type="scientific">Mytilus coruscus</name>
    <name type="common">Sea mussel</name>
    <dbReference type="NCBI Taxonomy" id="42192"/>
    <lineage>
        <taxon>Eukaryota</taxon>
        <taxon>Metazoa</taxon>
        <taxon>Spiralia</taxon>
        <taxon>Lophotrochozoa</taxon>
        <taxon>Mollusca</taxon>
        <taxon>Bivalvia</taxon>
        <taxon>Autobranchia</taxon>
        <taxon>Pteriomorphia</taxon>
        <taxon>Mytilida</taxon>
        <taxon>Mytiloidea</taxon>
        <taxon>Mytilidae</taxon>
        <taxon>Mytilinae</taxon>
        <taxon>Mytilus</taxon>
    </lineage>
</organism>
<reference evidence="1 2" key="1">
    <citation type="submission" date="2020-06" db="EMBL/GenBank/DDBJ databases">
        <authorList>
            <person name="Li R."/>
            <person name="Bekaert M."/>
        </authorList>
    </citation>
    <scope>NUCLEOTIDE SEQUENCE [LARGE SCALE GENOMIC DNA]</scope>
    <source>
        <strain evidence="2">wild</strain>
    </source>
</reference>
<dbReference type="SUPFAM" id="SSF48726">
    <property type="entry name" value="Immunoglobulin"/>
    <property type="match status" value="1"/>
</dbReference>
<dbReference type="EMBL" id="CACVKT020000710">
    <property type="protein sequence ID" value="CAC5361918.1"/>
    <property type="molecule type" value="Genomic_DNA"/>
</dbReference>
<protein>
    <submittedName>
        <fullName evidence="1">Uncharacterized protein</fullName>
    </submittedName>
</protein>